<feature type="compositionally biased region" description="Polar residues" evidence="1">
    <location>
        <begin position="1"/>
        <end position="12"/>
    </location>
</feature>
<dbReference type="KEGG" id="cput:CONPUDRAFT_158399"/>
<comment type="caution">
    <text evidence="2">The sequence shown here is derived from an EMBL/GenBank/DDBJ whole genome shotgun (WGS) entry which is preliminary data.</text>
</comment>
<protein>
    <submittedName>
        <fullName evidence="2">Uncharacterized protein</fullName>
    </submittedName>
</protein>
<gene>
    <name evidence="2" type="ORF">CONPUDRAFT_158399</name>
</gene>
<sequence>MTVPVASTVSSKSLKRAEARPDENTREMGKAAYAAVAARRRGGSGGAHTFNWTGSTRILYSLDEPPYGRLAAVEVAYDEEIQTTNIIRAPNLGVESGVQEHFRWHGTELQAFETEPY</sequence>
<dbReference type="Proteomes" id="UP000053558">
    <property type="component" value="Unassembled WGS sequence"/>
</dbReference>
<feature type="region of interest" description="Disordered" evidence="1">
    <location>
        <begin position="1"/>
        <end position="28"/>
    </location>
</feature>
<evidence type="ECO:0000313" key="3">
    <source>
        <dbReference type="Proteomes" id="UP000053558"/>
    </source>
</evidence>
<accession>A0A5M3MBC0</accession>
<dbReference type="RefSeq" id="XP_007773606.1">
    <property type="nucleotide sequence ID" value="XM_007775416.1"/>
</dbReference>
<evidence type="ECO:0000256" key="1">
    <source>
        <dbReference type="SAM" id="MobiDB-lite"/>
    </source>
</evidence>
<name>A0A5M3MBC0_CONPW</name>
<dbReference type="AlphaFoldDB" id="A0A5M3MBC0"/>
<proteinExistence type="predicted"/>
<feature type="compositionally biased region" description="Basic and acidic residues" evidence="1">
    <location>
        <begin position="15"/>
        <end position="28"/>
    </location>
</feature>
<evidence type="ECO:0000313" key="2">
    <source>
        <dbReference type="EMBL" id="EIW76373.1"/>
    </source>
</evidence>
<keyword evidence="3" id="KW-1185">Reference proteome</keyword>
<organism evidence="2 3">
    <name type="scientific">Coniophora puteana (strain RWD-64-598)</name>
    <name type="common">Brown rot fungus</name>
    <dbReference type="NCBI Taxonomy" id="741705"/>
    <lineage>
        <taxon>Eukaryota</taxon>
        <taxon>Fungi</taxon>
        <taxon>Dikarya</taxon>
        <taxon>Basidiomycota</taxon>
        <taxon>Agaricomycotina</taxon>
        <taxon>Agaricomycetes</taxon>
        <taxon>Agaricomycetidae</taxon>
        <taxon>Boletales</taxon>
        <taxon>Coniophorineae</taxon>
        <taxon>Coniophoraceae</taxon>
        <taxon>Coniophora</taxon>
    </lineage>
</organism>
<reference evidence="3" key="1">
    <citation type="journal article" date="2012" name="Science">
        <title>The Paleozoic origin of enzymatic lignin decomposition reconstructed from 31 fungal genomes.</title>
        <authorList>
            <person name="Floudas D."/>
            <person name="Binder M."/>
            <person name="Riley R."/>
            <person name="Barry K."/>
            <person name="Blanchette R.A."/>
            <person name="Henrissat B."/>
            <person name="Martinez A.T."/>
            <person name="Otillar R."/>
            <person name="Spatafora J.W."/>
            <person name="Yadav J.S."/>
            <person name="Aerts A."/>
            <person name="Benoit I."/>
            <person name="Boyd A."/>
            <person name="Carlson A."/>
            <person name="Copeland A."/>
            <person name="Coutinho P.M."/>
            <person name="de Vries R.P."/>
            <person name="Ferreira P."/>
            <person name="Findley K."/>
            <person name="Foster B."/>
            <person name="Gaskell J."/>
            <person name="Glotzer D."/>
            <person name="Gorecki P."/>
            <person name="Heitman J."/>
            <person name="Hesse C."/>
            <person name="Hori C."/>
            <person name="Igarashi K."/>
            <person name="Jurgens J.A."/>
            <person name="Kallen N."/>
            <person name="Kersten P."/>
            <person name="Kohler A."/>
            <person name="Kuees U."/>
            <person name="Kumar T.K.A."/>
            <person name="Kuo A."/>
            <person name="LaButti K."/>
            <person name="Larrondo L.F."/>
            <person name="Lindquist E."/>
            <person name="Ling A."/>
            <person name="Lombard V."/>
            <person name="Lucas S."/>
            <person name="Lundell T."/>
            <person name="Martin R."/>
            <person name="McLaughlin D.J."/>
            <person name="Morgenstern I."/>
            <person name="Morin E."/>
            <person name="Murat C."/>
            <person name="Nagy L.G."/>
            <person name="Nolan M."/>
            <person name="Ohm R.A."/>
            <person name="Patyshakuliyeva A."/>
            <person name="Rokas A."/>
            <person name="Ruiz-Duenas F.J."/>
            <person name="Sabat G."/>
            <person name="Salamov A."/>
            <person name="Samejima M."/>
            <person name="Schmutz J."/>
            <person name="Slot J.C."/>
            <person name="St John F."/>
            <person name="Stenlid J."/>
            <person name="Sun H."/>
            <person name="Sun S."/>
            <person name="Syed K."/>
            <person name="Tsang A."/>
            <person name="Wiebenga A."/>
            <person name="Young D."/>
            <person name="Pisabarro A."/>
            <person name="Eastwood D.C."/>
            <person name="Martin F."/>
            <person name="Cullen D."/>
            <person name="Grigoriev I.V."/>
            <person name="Hibbett D.S."/>
        </authorList>
    </citation>
    <scope>NUCLEOTIDE SEQUENCE [LARGE SCALE GENOMIC DNA]</scope>
    <source>
        <strain evidence="3">RWD-64-598 SS2</strain>
    </source>
</reference>
<dbReference type="EMBL" id="JH711586">
    <property type="protein sequence ID" value="EIW76373.1"/>
    <property type="molecule type" value="Genomic_DNA"/>
</dbReference>
<dbReference type="GeneID" id="19203907"/>